<evidence type="ECO:0000256" key="3">
    <source>
        <dbReference type="ARBA" id="ARBA00023015"/>
    </source>
</evidence>
<reference evidence="7 8" key="2">
    <citation type="submission" date="2019-01" db="EMBL/GenBank/DDBJ databases">
        <title>The Pseudomonas aeruginosa pan-genome provides new insights on its population structure, horizontal gene transfer and pathogenicity.</title>
        <authorList>
            <person name="Freschi L."/>
            <person name="Vincent A.T."/>
            <person name="Jeukens J."/>
            <person name="Emond-Rheault J.-G."/>
            <person name="Kukavica-Ibrulj I."/>
            <person name="Dupont M.-J."/>
            <person name="Charette S.J."/>
            <person name="Boyle B."/>
            <person name="Levesque R.C."/>
        </authorList>
    </citation>
    <scope>NUCLEOTIDE SEQUENCE [LARGE SCALE GENOMIC DNA]</scope>
    <source>
        <strain evidence="7 8">PA-W36</strain>
    </source>
</reference>
<evidence type="ECO:0000313" key="7">
    <source>
        <dbReference type="EMBL" id="RPM02796.1"/>
    </source>
</evidence>
<evidence type="ECO:0000313" key="8">
    <source>
        <dbReference type="Proteomes" id="UP000284767"/>
    </source>
</evidence>
<dbReference type="PANTHER" id="PTHR40661">
    <property type="match status" value="1"/>
</dbReference>
<evidence type="ECO:0000256" key="5">
    <source>
        <dbReference type="ARBA" id="ARBA00023163"/>
    </source>
</evidence>
<evidence type="ECO:0000256" key="2">
    <source>
        <dbReference type="ARBA" id="ARBA00022801"/>
    </source>
</evidence>
<proteinExistence type="predicted"/>
<dbReference type="Gene3D" id="2.10.109.10">
    <property type="entry name" value="Umud Fragment, subunit A"/>
    <property type="match status" value="1"/>
</dbReference>
<dbReference type="GO" id="GO:0004252">
    <property type="term" value="F:serine-type endopeptidase activity"/>
    <property type="evidence" value="ECO:0007669"/>
    <property type="project" value="InterPro"/>
</dbReference>
<reference evidence="7 8" key="1">
    <citation type="submission" date="2017-08" db="EMBL/GenBank/DDBJ databases">
        <authorList>
            <person name="Feschi L."/>
            <person name="Jeukens J."/>
            <person name="Emond-Rheault J.-G."/>
            <person name="Kukavica-Ibrulj I."/>
            <person name="Boyle B."/>
            <person name="Levesque R.C."/>
        </authorList>
    </citation>
    <scope>NUCLEOTIDE SEQUENCE [LARGE SCALE GENOMIC DNA]</scope>
    <source>
        <strain evidence="7 8">PA-W36</strain>
    </source>
</reference>
<dbReference type="InterPro" id="IPR019756">
    <property type="entry name" value="Pept_S26A_signal_pept_1_Ser-AS"/>
</dbReference>
<dbReference type="GO" id="GO:0006508">
    <property type="term" value="P:proteolysis"/>
    <property type="evidence" value="ECO:0007669"/>
    <property type="project" value="UniProtKB-KW"/>
</dbReference>
<keyword evidence="2" id="KW-0378">Hydrolase</keyword>
<protein>
    <submittedName>
        <fullName evidence="7">Peptidase</fullName>
    </submittedName>
</protein>
<evidence type="ECO:0000256" key="1">
    <source>
        <dbReference type="ARBA" id="ARBA00022670"/>
    </source>
</evidence>
<dbReference type="PANTHER" id="PTHR40661:SF2">
    <property type="entry name" value="HTH-TYPE TRANSCRIPTIONAL REGULATOR PRTR"/>
    <property type="match status" value="1"/>
</dbReference>
<dbReference type="InterPro" id="IPR015927">
    <property type="entry name" value="Peptidase_S24_S26A/B/C"/>
</dbReference>
<dbReference type="Proteomes" id="UP000284767">
    <property type="component" value="Unassembled WGS sequence"/>
</dbReference>
<dbReference type="InterPro" id="IPR039418">
    <property type="entry name" value="LexA-like"/>
</dbReference>
<dbReference type="InterPro" id="IPR036286">
    <property type="entry name" value="LexA/Signal_pep-like_sf"/>
</dbReference>
<keyword evidence="4" id="KW-0238">DNA-binding</keyword>
<dbReference type="Pfam" id="PF00717">
    <property type="entry name" value="Peptidase_S24"/>
    <property type="match status" value="1"/>
</dbReference>
<dbReference type="GO" id="GO:0016020">
    <property type="term" value="C:membrane"/>
    <property type="evidence" value="ECO:0007669"/>
    <property type="project" value="InterPro"/>
</dbReference>
<accession>A0A7M2ZMQ5</accession>
<organism evidence="7 8">
    <name type="scientific">Pseudomonas aeruginosa</name>
    <dbReference type="NCBI Taxonomy" id="287"/>
    <lineage>
        <taxon>Bacteria</taxon>
        <taxon>Pseudomonadati</taxon>
        <taxon>Pseudomonadota</taxon>
        <taxon>Gammaproteobacteria</taxon>
        <taxon>Pseudomonadales</taxon>
        <taxon>Pseudomonadaceae</taxon>
        <taxon>Pseudomonas</taxon>
    </lineage>
</organism>
<dbReference type="EMBL" id="NSNE01000037">
    <property type="protein sequence ID" value="RPM02796.1"/>
    <property type="molecule type" value="Genomic_DNA"/>
</dbReference>
<dbReference type="GO" id="GO:0003677">
    <property type="term" value="F:DNA binding"/>
    <property type="evidence" value="ECO:0007669"/>
    <property type="project" value="UniProtKB-KW"/>
</dbReference>
<dbReference type="PROSITE" id="PS00501">
    <property type="entry name" value="SPASE_I_1"/>
    <property type="match status" value="1"/>
</dbReference>
<comment type="caution">
    <text evidence="7">The sequence shown here is derived from an EMBL/GenBank/DDBJ whole genome shotgun (WGS) entry which is preliminary data.</text>
</comment>
<gene>
    <name evidence="7" type="ORF">IPC1295_32780</name>
</gene>
<keyword evidence="1" id="KW-0645">Protease</keyword>
<feature type="domain" description="Peptidase S24/S26A/S26B/S26C" evidence="6">
    <location>
        <begin position="110"/>
        <end position="232"/>
    </location>
</feature>
<dbReference type="RefSeq" id="WP_063837605.1">
    <property type="nucleotide sequence ID" value="NZ_CAADJR010000002.1"/>
</dbReference>
<evidence type="ECO:0000256" key="4">
    <source>
        <dbReference type="ARBA" id="ARBA00023125"/>
    </source>
</evidence>
<keyword evidence="3" id="KW-0805">Transcription regulation</keyword>
<evidence type="ECO:0000259" key="6">
    <source>
        <dbReference type="Pfam" id="PF00717"/>
    </source>
</evidence>
<sequence>MDIYEIRKQNLIRLIGSQRKSACAERWEMSPAHLSQILSDKTKKNLGDDVARRIEALQGLARGWMDLPHEKLSEPAVPIEAELIGPISAWDDETPLEDDEVAVPLLKDVEVAAGSGRSADEFKTSKKIRLGKYTLRNQGVQFDMAVCVTVRGNSMEPALPDGSTVGVNLGCKSIKDGKVYVITHASELRVKALYRLPGGGIRLRSFNQAEYPDEEYSQEEMVEKGISVLGRVFWSSVLWD</sequence>
<name>A0A7M2ZMQ5_PSEAI</name>
<dbReference type="SUPFAM" id="SSF51306">
    <property type="entry name" value="LexA/Signal peptidase"/>
    <property type="match status" value="1"/>
</dbReference>
<dbReference type="CDD" id="cd06529">
    <property type="entry name" value="S24_LexA-like"/>
    <property type="match status" value="1"/>
</dbReference>
<dbReference type="AlphaFoldDB" id="A0A7M2ZMQ5"/>
<keyword evidence="5" id="KW-0804">Transcription</keyword>